<dbReference type="GO" id="GO:0042799">
    <property type="term" value="F:histone H4K20 methyltransferase activity"/>
    <property type="evidence" value="ECO:0007669"/>
    <property type="project" value="TreeGrafter"/>
</dbReference>
<dbReference type="InParanoid" id="A0A0C2X9D0"/>
<dbReference type="OrthoDB" id="438641at2759"/>
<dbReference type="GO" id="GO:0045814">
    <property type="term" value="P:negative regulation of gene expression, epigenetic"/>
    <property type="evidence" value="ECO:0007669"/>
    <property type="project" value="TreeGrafter"/>
</dbReference>
<dbReference type="Gene3D" id="6.10.140.2220">
    <property type="match status" value="1"/>
</dbReference>
<dbReference type="CDD" id="cd20071">
    <property type="entry name" value="SET_SMYD"/>
    <property type="match status" value="1"/>
</dbReference>
<organism evidence="9 10">
    <name type="scientific">Amanita muscaria (strain Koide BX008)</name>
    <dbReference type="NCBI Taxonomy" id="946122"/>
    <lineage>
        <taxon>Eukaryota</taxon>
        <taxon>Fungi</taxon>
        <taxon>Dikarya</taxon>
        <taxon>Basidiomycota</taxon>
        <taxon>Agaricomycotina</taxon>
        <taxon>Agaricomycetes</taxon>
        <taxon>Agaricomycetidae</taxon>
        <taxon>Agaricales</taxon>
        <taxon>Pluteineae</taxon>
        <taxon>Amanitaceae</taxon>
        <taxon>Amanita</taxon>
    </lineage>
</organism>
<dbReference type="SUPFAM" id="SSF82199">
    <property type="entry name" value="SET domain"/>
    <property type="match status" value="1"/>
</dbReference>
<dbReference type="InterPro" id="IPR001214">
    <property type="entry name" value="SET_dom"/>
</dbReference>
<dbReference type="Gene3D" id="1.10.220.160">
    <property type="match status" value="1"/>
</dbReference>
<feature type="domain" description="SET" evidence="8">
    <location>
        <begin position="104"/>
        <end position="405"/>
    </location>
</feature>
<dbReference type="InterPro" id="IPR046341">
    <property type="entry name" value="SET_dom_sf"/>
</dbReference>
<evidence type="ECO:0000313" key="9">
    <source>
        <dbReference type="EMBL" id="KIL65398.1"/>
    </source>
</evidence>
<evidence type="ECO:0000256" key="6">
    <source>
        <dbReference type="ARBA" id="ARBA00048619"/>
    </source>
</evidence>
<reference evidence="9 10" key="1">
    <citation type="submission" date="2014-04" db="EMBL/GenBank/DDBJ databases">
        <title>Evolutionary Origins and Diversification of the Mycorrhizal Mutualists.</title>
        <authorList>
            <consortium name="DOE Joint Genome Institute"/>
            <consortium name="Mycorrhizal Genomics Consortium"/>
            <person name="Kohler A."/>
            <person name="Kuo A."/>
            <person name="Nagy L.G."/>
            <person name="Floudas D."/>
            <person name="Copeland A."/>
            <person name="Barry K.W."/>
            <person name="Cichocki N."/>
            <person name="Veneault-Fourrey C."/>
            <person name="LaButti K."/>
            <person name="Lindquist E.A."/>
            <person name="Lipzen A."/>
            <person name="Lundell T."/>
            <person name="Morin E."/>
            <person name="Murat C."/>
            <person name="Riley R."/>
            <person name="Ohm R."/>
            <person name="Sun H."/>
            <person name="Tunlid A."/>
            <person name="Henrissat B."/>
            <person name="Grigoriev I.V."/>
            <person name="Hibbett D.S."/>
            <person name="Martin F."/>
        </authorList>
    </citation>
    <scope>NUCLEOTIDE SEQUENCE [LARGE SCALE GENOMIC DNA]</scope>
    <source>
        <strain evidence="9 10">Koide BX008</strain>
    </source>
</reference>
<dbReference type="Gene3D" id="2.170.270.10">
    <property type="entry name" value="SET domain"/>
    <property type="match status" value="1"/>
</dbReference>
<proteinExistence type="predicted"/>
<keyword evidence="2" id="KW-0808">Transferase</keyword>
<feature type="coiled-coil region" evidence="7">
    <location>
        <begin position="445"/>
        <end position="479"/>
    </location>
</feature>
<comment type="catalytic activity">
    <reaction evidence="6">
        <text>L-lysyl-[histone] + S-adenosyl-L-methionine = N(6)-methyl-L-lysyl-[histone] + S-adenosyl-L-homocysteine + H(+)</text>
        <dbReference type="Rhea" id="RHEA:10024"/>
        <dbReference type="Rhea" id="RHEA-COMP:9845"/>
        <dbReference type="Rhea" id="RHEA-COMP:9846"/>
        <dbReference type="ChEBI" id="CHEBI:15378"/>
        <dbReference type="ChEBI" id="CHEBI:29969"/>
        <dbReference type="ChEBI" id="CHEBI:57856"/>
        <dbReference type="ChEBI" id="CHEBI:59789"/>
        <dbReference type="ChEBI" id="CHEBI:61929"/>
    </reaction>
    <physiologicalReaction direction="left-to-right" evidence="6">
        <dbReference type="Rhea" id="RHEA:10025"/>
    </physiologicalReaction>
</comment>
<dbReference type="Pfam" id="PF00856">
    <property type="entry name" value="SET"/>
    <property type="match status" value="1"/>
</dbReference>
<dbReference type="Proteomes" id="UP000054549">
    <property type="component" value="Unassembled WGS sequence"/>
</dbReference>
<sequence length="480" mass="53265">MPGISPPEDELRRAIVDLKSQHPGLGVSKVHSYLLAMYPHWTVSEKRTRKILQAEGLTTLAASHVHVAGGGGGGKGASGNYDTSVTVFPTSRVMPHLDTRRWSPRVAVKYMDNRKGKGLVATEDIAQGETLWREDPFVIAPEWEIYDLQMSSAACAFCTTPLNPDSPLVLDCPCSSSSSSSSSPAFASSSSSESYCTARFCNRLCQSRSAKTHPLVCPLQNPGSIPLVKFARETQWMALHALAETTSRILLAHQQQDELGVEAEWQFVRALAELGLEERYKYSFKSSAEPDRGTWKRAFDLFVQAFKEPKTTIEQKKLAKILKKSTRADIGAELFEYSGFLRHLGKMTLNLEGHGGLYTLHSHLNHSCRPNVSVRHLDQRTALARITVLAKTDVKAGQELVVTYVDPEMGLKARRGALEAWGFGECRCERCLEEEAMLSKTSKAMDGIKKDMESVKKELKDMKDEMEDLERELKAGLGVM</sequence>
<dbReference type="GO" id="GO:0032259">
    <property type="term" value="P:methylation"/>
    <property type="evidence" value="ECO:0007669"/>
    <property type="project" value="UniProtKB-KW"/>
</dbReference>
<keyword evidence="10" id="KW-1185">Reference proteome</keyword>
<evidence type="ECO:0000256" key="2">
    <source>
        <dbReference type="ARBA" id="ARBA00022679"/>
    </source>
</evidence>
<accession>A0A0C2X9D0</accession>
<dbReference type="HOGENOM" id="CLU_031650_0_0_1"/>
<dbReference type="SMART" id="SM00317">
    <property type="entry name" value="SET"/>
    <property type="match status" value="1"/>
</dbReference>
<evidence type="ECO:0000256" key="5">
    <source>
        <dbReference type="ARBA" id="ARBA00044528"/>
    </source>
</evidence>
<evidence type="ECO:0000313" key="10">
    <source>
        <dbReference type="Proteomes" id="UP000054549"/>
    </source>
</evidence>
<dbReference type="STRING" id="946122.A0A0C2X9D0"/>
<protein>
    <recommendedName>
        <fullName evidence="5">Histone-lysine N-methyltransferase SET5</fullName>
    </recommendedName>
    <alternativeName>
        <fullName evidence="4">SET domain-containing protein 5</fullName>
    </alternativeName>
</protein>
<keyword evidence="3" id="KW-0949">S-adenosyl-L-methionine</keyword>
<keyword evidence="7" id="KW-0175">Coiled coil</keyword>
<gene>
    <name evidence="9" type="ORF">M378DRAFT_10789</name>
</gene>
<evidence type="ECO:0000256" key="7">
    <source>
        <dbReference type="SAM" id="Coils"/>
    </source>
</evidence>
<keyword evidence="1" id="KW-0489">Methyltransferase</keyword>
<evidence type="ECO:0000256" key="3">
    <source>
        <dbReference type="ARBA" id="ARBA00022691"/>
    </source>
</evidence>
<dbReference type="AlphaFoldDB" id="A0A0C2X9D0"/>
<dbReference type="PROSITE" id="PS50280">
    <property type="entry name" value="SET"/>
    <property type="match status" value="1"/>
</dbReference>
<dbReference type="PANTHER" id="PTHR46402:SF2">
    <property type="entry name" value="HISTONE-LYSINE N-TRIMETHYLTRANSFERASE SMYD5"/>
    <property type="match status" value="1"/>
</dbReference>
<dbReference type="PANTHER" id="PTHR46402">
    <property type="entry name" value="SET AND MYND DOMAIN-CONTAINING PROTEIN 5"/>
    <property type="match status" value="1"/>
</dbReference>
<evidence type="ECO:0000256" key="1">
    <source>
        <dbReference type="ARBA" id="ARBA00022603"/>
    </source>
</evidence>
<name>A0A0C2X9D0_AMAMK</name>
<evidence type="ECO:0000256" key="4">
    <source>
        <dbReference type="ARBA" id="ARBA00042380"/>
    </source>
</evidence>
<dbReference type="EMBL" id="KN818242">
    <property type="protein sequence ID" value="KIL65398.1"/>
    <property type="molecule type" value="Genomic_DNA"/>
</dbReference>
<evidence type="ECO:0000259" key="8">
    <source>
        <dbReference type="PROSITE" id="PS50280"/>
    </source>
</evidence>